<evidence type="ECO:0000256" key="1">
    <source>
        <dbReference type="ARBA" id="ARBA00006865"/>
    </source>
</evidence>
<dbReference type="Proteomes" id="UP000277094">
    <property type="component" value="Unassembled WGS sequence"/>
</dbReference>
<name>A0A3N0DWD4_9ACTN</name>
<reference evidence="4 5" key="1">
    <citation type="submission" date="2018-11" db="EMBL/GenBank/DDBJ databases">
        <authorList>
            <person name="Li F."/>
        </authorList>
    </citation>
    <scope>NUCLEOTIDE SEQUENCE [LARGE SCALE GENOMIC DNA]</scope>
    <source>
        <strain evidence="4 5">KIS18-7</strain>
    </source>
</reference>
<organism evidence="4 5">
    <name type="scientific">Nocardioides marmorisolisilvae</name>
    <dbReference type="NCBI Taxonomy" id="1542737"/>
    <lineage>
        <taxon>Bacteria</taxon>
        <taxon>Bacillati</taxon>
        <taxon>Actinomycetota</taxon>
        <taxon>Actinomycetes</taxon>
        <taxon>Propionibacteriales</taxon>
        <taxon>Nocardioidaceae</taxon>
        <taxon>Nocardioides</taxon>
    </lineage>
</organism>
<evidence type="ECO:0000313" key="4">
    <source>
        <dbReference type="EMBL" id="RNL79905.1"/>
    </source>
</evidence>
<dbReference type="PROSITE" id="PS51762">
    <property type="entry name" value="GH16_2"/>
    <property type="match status" value="1"/>
</dbReference>
<protein>
    <submittedName>
        <fullName evidence="4">Glycoside hydrolase family 16 protein</fullName>
    </submittedName>
</protein>
<evidence type="ECO:0000259" key="3">
    <source>
        <dbReference type="PROSITE" id="PS51762"/>
    </source>
</evidence>
<gene>
    <name evidence="4" type="ORF">EFL95_13290</name>
</gene>
<feature type="chain" id="PRO_5038686689" evidence="2">
    <location>
        <begin position="26"/>
        <end position="287"/>
    </location>
</feature>
<dbReference type="GO" id="GO:0005975">
    <property type="term" value="P:carbohydrate metabolic process"/>
    <property type="evidence" value="ECO:0007669"/>
    <property type="project" value="InterPro"/>
</dbReference>
<dbReference type="CDD" id="cd08023">
    <property type="entry name" value="GH16_laminarinase_like"/>
    <property type="match status" value="1"/>
</dbReference>
<dbReference type="EMBL" id="RJSG01000002">
    <property type="protein sequence ID" value="RNL79905.1"/>
    <property type="molecule type" value="Genomic_DNA"/>
</dbReference>
<feature type="domain" description="GH16" evidence="3">
    <location>
        <begin position="57"/>
        <end position="287"/>
    </location>
</feature>
<evidence type="ECO:0000256" key="2">
    <source>
        <dbReference type="SAM" id="SignalP"/>
    </source>
</evidence>
<dbReference type="Pfam" id="PF00722">
    <property type="entry name" value="Glyco_hydro_16"/>
    <property type="match status" value="1"/>
</dbReference>
<dbReference type="InterPro" id="IPR050546">
    <property type="entry name" value="Glycosyl_Hydrlase_16"/>
</dbReference>
<feature type="signal peptide" evidence="2">
    <location>
        <begin position="1"/>
        <end position="25"/>
    </location>
</feature>
<dbReference type="Gene3D" id="2.60.120.200">
    <property type="match status" value="1"/>
</dbReference>
<comment type="similarity">
    <text evidence="1">Belongs to the glycosyl hydrolase 16 family.</text>
</comment>
<keyword evidence="2" id="KW-0732">Signal</keyword>
<proteinExistence type="inferred from homology"/>
<dbReference type="InterPro" id="IPR000757">
    <property type="entry name" value="Beta-glucanase-like"/>
</dbReference>
<dbReference type="SUPFAM" id="SSF49899">
    <property type="entry name" value="Concanavalin A-like lectins/glucanases"/>
    <property type="match status" value="1"/>
</dbReference>
<keyword evidence="5" id="KW-1185">Reference proteome</keyword>
<dbReference type="PANTHER" id="PTHR10963">
    <property type="entry name" value="GLYCOSYL HYDROLASE-RELATED"/>
    <property type="match status" value="1"/>
</dbReference>
<keyword evidence="4" id="KW-0378">Hydrolase</keyword>
<accession>A0A3N0DWD4</accession>
<dbReference type="GO" id="GO:0004553">
    <property type="term" value="F:hydrolase activity, hydrolyzing O-glycosyl compounds"/>
    <property type="evidence" value="ECO:0007669"/>
    <property type="project" value="InterPro"/>
</dbReference>
<dbReference type="AlphaFoldDB" id="A0A3N0DWD4"/>
<sequence length="287" mass="31508">MSRFNRRKLAALGVAGLIAFGFALAEAPAGNAATTAPDCGATVRKADGTAWRCSFADYFDGTKLSTARWKVVTSNDADYRSRKDCFVNSSKNVSVSGGILRLTTRRTAPFSCGTGMNKYTATGTSGMVSTMGRFFQTYGRFEMKAKWPYTKQIGLQGAFWLWPEGASGMTWPVSGELDIAEWFSKYPDRAIPYLHTASSILNPSGATNNYCILKNPADWHTYTLTWTKSRILIQYDGKTCLDAGGGSPYDKPFNVSLTQAWGVKKNAPTTSTPFPSTMQVSYVRVWK</sequence>
<evidence type="ECO:0000313" key="5">
    <source>
        <dbReference type="Proteomes" id="UP000277094"/>
    </source>
</evidence>
<dbReference type="RefSeq" id="WP_123234408.1">
    <property type="nucleotide sequence ID" value="NZ_RJSG01000002.1"/>
</dbReference>
<dbReference type="PANTHER" id="PTHR10963:SF55">
    <property type="entry name" value="GLYCOSIDE HYDROLASE FAMILY 16 PROTEIN"/>
    <property type="match status" value="1"/>
</dbReference>
<dbReference type="InterPro" id="IPR013320">
    <property type="entry name" value="ConA-like_dom_sf"/>
</dbReference>
<comment type="caution">
    <text evidence="4">The sequence shown here is derived from an EMBL/GenBank/DDBJ whole genome shotgun (WGS) entry which is preliminary data.</text>
</comment>
<dbReference type="OrthoDB" id="3250776at2"/>